<comment type="caution">
    <text evidence="3">The sequence shown here is derived from an EMBL/GenBank/DDBJ whole genome shotgun (WGS) entry which is preliminary data.</text>
</comment>
<dbReference type="EMBL" id="JAIZAY010000001">
    <property type="protein sequence ID" value="KAJ8048266.1"/>
    <property type="molecule type" value="Genomic_DNA"/>
</dbReference>
<evidence type="ECO:0000313" key="3">
    <source>
        <dbReference type="EMBL" id="KAJ8048266.1"/>
    </source>
</evidence>
<dbReference type="Gene3D" id="3.40.50.300">
    <property type="entry name" value="P-loop containing nucleotide triphosphate hydrolases"/>
    <property type="match status" value="1"/>
</dbReference>
<feature type="region of interest" description="Disordered" evidence="1">
    <location>
        <begin position="1"/>
        <end position="21"/>
    </location>
</feature>
<dbReference type="InterPro" id="IPR007111">
    <property type="entry name" value="NACHT_NTPase"/>
</dbReference>
<reference evidence="3" key="1">
    <citation type="submission" date="2021-10" db="EMBL/GenBank/DDBJ databases">
        <title>Tropical sea cucumber genome reveals ecological adaptation and Cuvierian tubules defense mechanism.</title>
        <authorList>
            <person name="Chen T."/>
        </authorList>
    </citation>
    <scope>NUCLEOTIDE SEQUENCE</scope>
    <source>
        <strain evidence="3">Nanhai2018</strain>
        <tissue evidence="3">Muscle</tissue>
    </source>
</reference>
<evidence type="ECO:0000313" key="4">
    <source>
        <dbReference type="Proteomes" id="UP001152320"/>
    </source>
</evidence>
<dbReference type="PANTHER" id="PTHR46312">
    <property type="entry name" value="NACHT DOMAIN-CONTAINING PROTEIN"/>
    <property type="match status" value="1"/>
</dbReference>
<name>A0A9Q1CN31_HOLLE</name>
<dbReference type="AlphaFoldDB" id="A0A9Q1CN31"/>
<feature type="domain" description="NACHT" evidence="2">
    <location>
        <begin position="202"/>
        <end position="351"/>
    </location>
</feature>
<dbReference type="Proteomes" id="UP001152320">
    <property type="component" value="Chromosome 1"/>
</dbReference>
<dbReference type="Pfam" id="PF05729">
    <property type="entry name" value="NACHT"/>
    <property type="match status" value="1"/>
</dbReference>
<gene>
    <name evidence="3" type="ORF">HOLleu_00515</name>
</gene>
<protein>
    <submittedName>
        <fullName evidence="3">NACHT, LRR and PYD domains-containing protein 3</fullName>
    </submittedName>
</protein>
<evidence type="ECO:0000256" key="1">
    <source>
        <dbReference type="SAM" id="MobiDB-lite"/>
    </source>
</evidence>
<proteinExistence type="predicted"/>
<dbReference type="SUPFAM" id="SSF52540">
    <property type="entry name" value="P-loop containing nucleoside triphosphate hydrolases"/>
    <property type="match status" value="1"/>
</dbReference>
<keyword evidence="4" id="KW-1185">Reference proteome</keyword>
<feature type="compositionally biased region" description="Basic and acidic residues" evidence="1">
    <location>
        <begin position="1"/>
        <end position="12"/>
    </location>
</feature>
<accession>A0A9Q1CN31</accession>
<organism evidence="3 4">
    <name type="scientific">Holothuria leucospilota</name>
    <name type="common">Black long sea cucumber</name>
    <name type="synonym">Mertensiothuria leucospilota</name>
    <dbReference type="NCBI Taxonomy" id="206669"/>
    <lineage>
        <taxon>Eukaryota</taxon>
        <taxon>Metazoa</taxon>
        <taxon>Echinodermata</taxon>
        <taxon>Eleutherozoa</taxon>
        <taxon>Echinozoa</taxon>
        <taxon>Holothuroidea</taxon>
        <taxon>Aspidochirotacea</taxon>
        <taxon>Aspidochirotida</taxon>
        <taxon>Holothuriidae</taxon>
        <taxon>Holothuria</taxon>
    </lineage>
</organism>
<dbReference type="InterPro" id="IPR027417">
    <property type="entry name" value="P-loop_NTPase"/>
</dbReference>
<evidence type="ECO:0000259" key="2">
    <source>
        <dbReference type="Pfam" id="PF05729"/>
    </source>
</evidence>
<sequence length="813" mass="94001">MEKVESHEEAGPKENMQSTVHDSDGFGQFLIGLKNVLTTENIRMLTTAIDFKPAERDKVETSEDPGHVFVHSLKEKGTISQTDISVLMQKLKSCGLHGVADDVSKSFKRYQSGVRPQRSKSHDYEEKKFNFKLQLRNKYKKLCGSIQPVPFLRDRYDIAELFIQSEIKVLKRKQRGTNDQEQWITLNGYKAIFTNPLVRSKRCIIDGEPGVGKSTLGLQITNDWCQETSPLNDFEIMIHLRLRQFKNVPNIFAGIKKFLLPKDSSLTEDDIKIILDNSSTLIWLDGYDEYPDRRKEEETDIVSIIRGDMFQEHDVVLTTRTSWFPPECPPDSSRIRIIGFDDNARNTYIQNVVGRGNPVKVERISEFFGKNPVPTDLCVLPLFFVMISHMVHERKAFQSLDTVTEVFRRVFECFLSHEQLKETAVGKWGSERLAGDHSKLDKIVFEGLSGDTQKITWSRNELRDKIGWELYDEYVRVGIFIEEEFFDDEAIDYKTETRFYHKLFLEWYAAHYLAKEAALQEVEFEAWSTTKLGYWYWSGIRNQTANALQHQDVDSSRACKLKNLDPFKEQYVYRFACGLNTDAAIKIIEHLGKNENFDKCILLCITEWGGSFERIFQTVNGLCSRPIRINNGDSFLLKKSSVKLLETASKQKVPIFRVVLLNCLDISFLSTGSFRLKKSNLAMPNIMPTLTELIIWEAGMEIAEEEIDGIFKYMSKCPGLKRLYFQHCMLPRYITVNQYLSVLKSRDVKVGWFPGSKIHRLNLESGQWEQGLPSSFGHLFSGWFELRPMTDEDYDIALEAFSWIRKEAQTGNF</sequence>
<dbReference type="PANTHER" id="PTHR46312:SF2">
    <property type="entry name" value="NUCLEOTIDE-BINDING OLIGOMERIZATION DOMAIN-CONTAINING PROTEIN 2-LIKE"/>
    <property type="match status" value="1"/>
</dbReference>
<dbReference type="OrthoDB" id="427518at2759"/>